<dbReference type="EMBL" id="KI394012">
    <property type="protein sequence ID" value="ERN05056.1"/>
    <property type="molecule type" value="Genomic_DNA"/>
</dbReference>
<feature type="compositionally biased region" description="Basic and acidic residues" evidence="1">
    <location>
        <begin position="52"/>
        <end position="81"/>
    </location>
</feature>
<feature type="region of interest" description="Disordered" evidence="1">
    <location>
        <begin position="25"/>
        <end position="81"/>
    </location>
</feature>
<evidence type="ECO:0000313" key="2">
    <source>
        <dbReference type="EMBL" id="ERN05056.1"/>
    </source>
</evidence>
<evidence type="ECO:0000256" key="1">
    <source>
        <dbReference type="SAM" id="MobiDB-lite"/>
    </source>
</evidence>
<dbReference type="AlphaFoldDB" id="W1PBS1"/>
<keyword evidence="3" id="KW-1185">Reference proteome</keyword>
<reference evidence="3" key="1">
    <citation type="journal article" date="2013" name="Science">
        <title>The Amborella genome and the evolution of flowering plants.</title>
        <authorList>
            <consortium name="Amborella Genome Project"/>
        </authorList>
    </citation>
    <scope>NUCLEOTIDE SEQUENCE [LARGE SCALE GENOMIC DNA]</scope>
</reference>
<gene>
    <name evidence="2" type="ORF">AMTR_s00053p00097670</name>
</gene>
<name>W1PBS1_AMBTC</name>
<dbReference type="Gramene" id="ERN05056">
    <property type="protein sequence ID" value="ERN05056"/>
    <property type="gene ID" value="AMTR_s00053p00097670"/>
</dbReference>
<feature type="compositionally biased region" description="Basic and acidic residues" evidence="1">
    <location>
        <begin position="25"/>
        <end position="40"/>
    </location>
</feature>
<accession>W1PBS1</accession>
<dbReference type="HOGENOM" id="CLU_2577060_0_0_1"/>
<proteinExistence type="predicted"/>
<sequence length="81" mass="9597">MRDGVGRPHWGRASGLWIFLSEREAQDKRPLDREDEGPLDREDEGPLGFFQRVEERERQGARARERERAAFRFEQGKERQG</sequence>
<evidence type="ECO:0000313" key="3">
    <source>
        <dbReference type="Proteomes" id="UP000017836"/>
    </source>
</evidence>
<organism evidence="2 3">
    <name type="scientific">Amborella trichopoda</name>
    <dbReference type="NCBI Taxonomy" id="13333"/>
    <lineage>
        <taxon>Eukaryota</taxon>
        <taxon>Viridiplantae</taxon>
        <taxon>Streptophyta</taxon>
        <taxon>Embryophyta</taxon>
        <taxon>Tracheophyta</taxon>
        <taxon>Spermatophyta</taxon>
        <taxon>Magnoliopsida</taxon>
        <taxon>Amborellales</taxon>
        <taxon>Amborellaceae</taxon>
        <taxon>Amborella</taxon>
    </lineage>
</organism>
<dbReference type="Proteomes" id="UP000017836">
    <property type="component" value="Unassembled WGS sequence"/>
</dbReference>
<protein>
    <submittedName>
        <fullName evidence="2">Uncharacterized protein</fullName>
    </submittedName>
</protein>